<dbReference type="AlphaFoldDB" id="A0A565BFV4"/>
<organism evidence="2 3">
    <name type="scientific">Arabis nemorensis</name>
    <dbReference type="NCBI Taxonomy" id="586526"/>
    <lineage>
        <taxon>Eukaryota</taxon>
        <taxon>Viridiplantae</taxon>
        <taxon>Streptophyta</taxon>
        <taxon>Embryophyta</taxon>
        <taxon>Tracheophyta</taxon>
        <taxon>Spermatophyta</taxon>
        <taxon>Magnoliopsida</taxon>
        <taxon>eudicotyledons</taxon>
        <taxon>Gunneridae</taxon>
        <taxon>Pentapetalae</taxon>
        <taxon>rosids</taxon>
        <taxon>malvids</taxon>
        <taxon>Brassicales</taxon>
        <taxon>Brassicaceae</taxon>
        <taxon>Arabideae</taxon>
        <taxon>Arabis</taxon>
    </lineage>
</organism>
<protein>
    <submittedName>
        <fullName evidence="2">Uncharacterized protein</fullName>
    </submittedName>
</protein>
<sequence length="150" mass="15761">MAAQIEMDLQPQFEKFRNGICSEDQEGHSESYTLSGGDGSCAGGDSCSECDDSVGDVANGGELDSDGEDEDSGGVVADGGDLLLSAIGTLVSEEDESTSSSDSDTDSAPVRSMDLAETLGMRRGPATMEWRSSGRPRYRADSLVLMVKKF</sequence>
<proteinExistence type="predicted"/>
<evidence type="ECO:0000313" key="3">
    <source>
        <dbReference type="Proteomes" id="UP000489600"/>
    </source>
</evidence>
<evidence type="ECO:0000313" key="2">
    <source>
        <dbReference type="EMBL" id="VVB00499.1"/>
    </source>
</evidence>
<feature type="compositionally biased region" description="Acidic residues" evidence="1">
    <location>
        <begin position="63"/>
        <end position="72"/>
    </location>
</feature>
<evidence type="ECO:0000256" key="1">
    <source>
        <dbReference type="SAM" id="MobiDB-lite"/>
    </source>
</evidence>
<reference evidence="2" key="1">
    <citation type="submission" date="2019-07" db="EMBL/GenBank/DDBJ databases">
        <authorList>
            <person name="Dittberner H."/>
        </authorList>
    </citation>
    <scope>NUCLEOTIDE SEQUENCE [LARGE SCALE GENOMIC DNA]</scope>
</reference>
<comment type="caution">
    <text evidence="2">The sequence shown here is derived from an EMBL/GenBank/DDBJ whole genome shotgun (WGS) entry which is preliminary data.</text>
</comment>
<accession>A0A565BFV4</accession>
<dbReference type="EMBL" id="CABITT030000004">
    <property type="protein sequence ID" value="VVB00499.1"/>
    <property type="molecule type" value="Genomic_DNA"/>
</dbReference>
<dbReference type="Proteomes" id="UP000489600">
    <property type="component" value="Unassembled WGS sequence"/>
</dbReference>
<feature type="region of interest" description="Disordered" evidence="1">
    <location>
        <begin position="91"/>
        <end position="118"/>
    </location>
</feature>
<keyword evidence="3" id="KW-1185">Reference proteome</keyword>
<gene>
    <name evidence="2" type="ORF">ANE_LOCUS10943</name>
</gene>
<name>A0A565BFV4_9BRAS</name>
<feature type="region of interest" description="Disordered" evidence="1">
    <location>
        <begin position="17"/>
        <end position="78"/>
    </location>
</feature>